<protein>
    <recommendedName>
        <fullName evidence="3">ABC transporter domain-containing protein</fullName>
    </recommendedName>
</protein>
<dbReference type="Pfam" id="PF00005">
    <property type="entry name" value="ABC_tran"/>
    <property type="match status" value="1"/>
</dbReference>
<dbReference type="PANTHER" id="PTHR43119:SF1">
    <property type="entry name" value="ABC TRANSPORTER DOMAIN-CONTAINING PROTEIN"/>
    <property type="match status" value="1"/>
</dbReference>
<dbReference type="GO" id="GO:0016887">
    <property type="term" value="F:ATP hydrolysis activity"/>
    <property type="evidence" value="ECO:0007669"/>
    <property type="project" value="InterPro"/>
</dbReference>
<dbReference type="InterPro" id="IPR003439">
    <property type="entry name" value="ABC_transporter-like_ATP-bd"/>
</dbReference>
<reference evidence="4" key="1">
    <citation type="submission" date="2018-06" db="EMBL/GenBank/DDBJ databases">
        <authorList>
            <person name="Zhirakovskaya E."/>
        </authorList>
    </citation>
    <scope>NUCLEOTIDE SEQUENCE</scope>
</reference>
<keyword evidence="2" id="KW-0067">ATP-binding</keyword>
<keyword evidence="1" id="KW-0547">Nucleotide-binding</keyword>
<gene>
    <name evidence="4" type="ORF">MNBD_GAMMA22-79</name>
</gene>
<dbReference type="PROSITE" id="PS50893">
    <property type="entry name" value="ABC_TRANSPORTER_2"/>
    <property type="match status" value="1"/>
</dbReference>
<dbReference type="AlphaFoldDB" id="A0A3B1A3D0"/>
<evidence type="ECO:0000256" key="1">
    <source>
        <dbReference type="ARBA" id="ARBA00022741"/>
    </source>
</evidence>
<dbReference type="PANTHER" id="PTHR43119">
    <property type="entry name" value="ABC TRANSPORT PROTEIN ATP-BINDING COMPONENT-RELATED"/>
    <property type="match status" value="1"/>
</dbReference>
<evidence type="ECO:0000259" key="3">
    <source>
        <dbReference type="PROSITE" id="PS50893"/>
    </source>
</evidence>
<dbReference type="InterPro" id="IPR027417">
    <property type="entry name" value="P-loop_NTPase"/>
</dbReference>
<dbReference type="GO" id="GO:0005524">
    <property type="term" value="F:ATP binding"/>
    <property type="evidence" value="ECO:0007669"/>
    <property type="project" value="UniProtKB-KW"/>
</dbReference>
<feature type="domain" description="ABC transporter" evidence="3">
    <location>
        <begin position="5"/>
        <end position="200"/>
    </location>
</feature>
<evidence type="ECO:0000256" key="2">
    <source>
        <dbReference type="ARBA" id="ARBA00022840"/>
    </source>
</evidence>
<accession>A0A3B1A3D0</accession>
<sequence length="203" mass="22904">MPNTLTVNDLSIYHINDINIEIASANTIGVSGDSGSGKSVLLHALADMTPHEGALSLDGILSTDMKPNEWRKKVGLLTTNSYWWFNKISDHFDSTDDDDFVALGMDYSMYHAEVSRCSTGELQRLALIRLLANKPQVLLLDEPTANLDESNRFRVEELVQHYQQQHDVPVIWVSHDIEQLRRMTKNCYLIDDGQLIVNEACSN</sequence>
<dbReference type="SMART" id="SM00382">
    <property type="entry name" value="AAA"/>
    <property type="match status" value="1"/>
</dbReference>
<dbReference type="Gene3D" id="3.40.50.300">
    <property type="entry name" value="P-loop containing nucleotide triphosphate hydrolases"/>
    <property type="match status" value="1"/>
</dbReference>
<organism evidence="4">
    <name type="scientific">hydrothermal vent metagenome</name>
    <dbReference type="NCBI Taxonomy" id="652676"/>
    <lineage>
        <taxon>unclassified sequences</taxon>
        <taxon>metagenomes</taxon>
        <taxon>ecological metagenomes</taxon>
    </lineage>
</organism>
<dbReference type="SUPFAM" id="SSF52540">
    <property type="entry name" value="P-loop containing nucleoside triphosphate hydrolases"/>
    <property type="match status" value="1"/>
</dbReference>
<proteinExistence type="predicted"/>
<dbReference type="InterPro" id="IPR003593">
    <property type="entry name" value="AAA+_ATPase"/>
</dbReference>
<dbReference type="EMBL" id="UOFS01000043">
    <property type="protein sequence ID" value="VAX00259.1"/>
    <property type="molecule type" value="Genomic_DNA"/>
</dbReference>
<evidence type="ECO:0000313" key="4">
    <source>
        <dbReference type="EMBL" id="VAX00259.1"/>
    </source>
</evidence>
<name>A0A3B1A3D0_9ZZZZ</name>